<dbReference type="SUPFAM" id="SSF102405">
    <property type="entry name" value="MCP/YpsA-like"/>
    <property type="match status" value="1"/>
</dbReference>
<dbReference type="Gene3D" id="3.40.50.450">
    <property type="match status" value="1"/>
</dbReference>
<dbReference type="InterPro" id="IPR057666">
    <property type="entry name" value="DrpA_SLOG"/>
</dbReference>
<dbReference type="InterPro" id="IPR003488">
    <property type="entry name" value="DprA"/>
</dbReference>
<comment type="similarity">
    <text evidence="1">Belongs to the DprA/Smf family.</text>
</comment>
<dbReference type="SUPFAM" id="SSF47781">
    <property type="entry name" value="RuvA domain 2-like"/>
    <property type="match status" value="1"/>
</dbReference>
<evidence type="ECO:0000259" key="2">
    <source>
        <dbReference type="Pfam" id="PF02481"/>
    </source>
</evidence>
<dbReference type="NCBIfam" id="TIGR00732">
    <property type="entry name" value="dprA"/>
    <property type="match status" value="1"/>
</dbReference>
<protein>
    <submittedName>
        <fullName evidence="4">DNA-protecting protein DprA</fullName>
    </submittedName>
</protein>
<dbReference type="AlphaFoldDB" id="A0A660SI89"/>
<dbReference type="Gene3D" id="1.10.10.10">
    <property type="entry name" value="Winged helix-like DNA-binding domain superfamily/Winged helix DNA-binding domain"/>
    <property type="match status" value="1"/>
</dbReference>
<sequence>MSMDATSGPVSVYDRIEYIDLLSIPNITEKEIATLLNHFDHPRRIFSTTTNELIQLGISKRLAQAVVGYRRSDELKRRIEAVEKRGVRVILRGDDEYPDWLCEWTFPPPILFLWGRIVPEDKDSIGIVGTRRATGYGRAVAELFATELARAGLTIVSGLARGIDSVAHKAALKAGGRTIAFLGCGIDIYYPRENRRLYQEIAQTGAVISEFPLGAPPWKKNFIKRNRLIPAFSRALLAVEAPEKSGVLNTVKWAVEMGKDVMVVPGSILSPRSTGTNRLLKDGAIPVTEPRDVLEYLRIPTLRERLEEVELTEEEERLLEFIGGEPIHIDELSFTIGLSPAQLSPLLLSLEMKKMIKQLPGGCYIRSFRQLCQ</sequence>
<dbReference type="PANTHER" id="PTHR43022">
    <property type="entry name" value="PROTEIN SMF"/>
    <property type="match status" value="1"/>
</dbReference>
<feature type="domain" description="Smf/DprA SLOG" evidence="2">
    <location>
        <begin position="89"/>
        <end position="297"/>
    </location>
</feature>
<comment type="caution">
    <text evidence="4">The sequence shown here is derived from an EMBL/GenBank/DDBJ whole genome shotgun (WGS) entry which is preliminary data.</text>
</comment>
<dbReference type="InterPro" id="IPR010994">
    <property type="entry name" value="RuvA_2-like"/>
</dbReference>
<organism evidence="4 5">
    <name type="scientific">candidate division WOR-3 bacterium</name>
    <dbReference type="NCBI Taxonomy" id="2052148"/>
    <lineage>
        <taxon>Bacteria</taxon>
        <taxon>Bacteria division WOR-3</taxon>
    </lineage>
</organism>
<dbReference type="PANTHER" id="PTHR43022:SF1">
    <property type="entry name" value="PROTEIN SMF"/>
    <property type="match status" value="1"/>
</dbReference>
<dbReference type="Pfam" id="PF02481">
    <property type="entry name" value="DNA_processg_A"/>
    <property type="match status" value="1"/>
</dbReference>
<evidence type="ECO:0000259" key="3">
    <source>
        <dbReference type="Pfam" id="PF17782"/>
    </source>
</evidence>
<dbReference type="InterPro" id="IPR041614">
    <property type="entry name" value="DprA_WH"/>
</dbReference>
<evidence type="ECO:0000256" key="1">
    <source>
        <dbReference type="ARBA" id="ARBA00006525"/>
    </source>
</evidence>
<dbReference type="EMBL" id="QNBE01000036">
    <property type="protein sequence ID" value="RKX70545.1"/>
    <property type="molecule type" value="Genomic_DNA"/>
</dbReference>
<reference evidence="4 5" key="1">
    <citation type="submission" date="2018-06" db="EMBL/GenBank/DDBJ databases">
        <title>Extensive metabolic versatility and redundancy in microbially diverse, dynamic hydrothermal sediments.</title>
        <authorList>
            <person name="Dombrowski N."/>
            <person name="Teske A."/>
            <person name="Baker B.J."/>
        </authorList>
    </citation>
    <scope>NUCLEOTIDE SEQUENCE [LARGE SCALE GENOMIC DNA]</scope>
    <source>
        <strain evidence="4">B36_G15</strain>
    </source>
</reference>
<evidence type="ECO:0000313" key="4">
    <source>
        <dbReference type="EMBL" id="RKX70545.1"/>
    </source>
</evidence>
<dbReference type="Pfam" id="PF17782">
    <property type="entry name" value="WHD_DprA"/>
    <property type="match status" value="1"/>
</dbReference>
<evidence type="ECO:0000313" key="5">
    <source>
        <dbReference type="Proteomes" id="UP000268469"/>
    </source>
</evidence>
<feature type="domain" description="DprA winged helix" evidence="3">
    <location>
        <begin position="309"/>
        <end position="362"/>
    </location>
</feature>
<dbReference type="InterPro" id="IPR036388">
    <property type="entry name" value="WH-like_DNA-bd_sf"/>
</dbReference>
<accession>A0A660SI89</accession>
<proteinExistence type="inferred from homology"/>
<dbReference type="GO" id="GO:0009294">
    <property type="term" value="P:DNA-mediated transformation"/>
    <property type="evidence" value="ECO:0007669"/>
    <property type="project" value="InterPro"/>
</dbReference>
<gene>
    <name evidence="4" type="primary">dprA</name>
    <name evidence="4" type="ORF">DRP53_04705</name>
</gene>
<dbReference type="Proteomes" id="UP000268469">
    <property type="component" value="Unassembled WGS sequence"/>
</dbReference>
<name>A0A660SI89_UNCW3</name>